<dbReference type="InterPro" id="IPR050490">
    <property type="entry name" value="Bact_solute-bd_prot1"/>
</dbReference>
<evidence type="ECO:0000313" key="8">
    <source>
        <dbReference type="Proteomes" id="UP000184447"/>
    </source>
</evidence>
<keyword evidence="8" id="KW-1185">Reference proteome</keyword>
<feature type="signal peptide" evidence="6">
    <location>
        <begin position="1"/>
        <end position="21"/>
    </location>
</feature>
<dbReference type="Pfam" id="PF01547">
    <property type="entry name" value="SBP_bac_1"/>
    <property type="match status" value="1"/>
</dbReference>
<keyword evidence="5" id="KW-0449">Lipoprotein</keyword>
<gene>
    <name evidence="7" type="ORF">SAMN02745207_01534</name>
</gene>
<dbReference type="Proteomes" id="UP000184447">
    <property type="component" value="Unassembled WGS sequence"/>
</dbReference>
<dbReference type="PANTHER" id="PTHR43649">
    <property type="entry name" value="ARABINOSE-BINDING PROTEIN-RELATED"/>
    <property type="match status" value="1"/>
</dbReference>
<dbReference type="OrthoDB" id="2491264at2"/>
<dbReference type="AlphaFoldDB" id="A0A1M5U1W3"/>
<dbReference type="RefSeq" id="WP_073337854.1">
    <property type="nucleotide sequence ID" value="NZ_FQXM01000007.1"/>
</dbReference>
<protein>
    <submittedName>
        <fullName evidence="7">Putative aldouronate transport system substrate-binding protein</fullName>
    </submittedName>
</protein>
<reference evidence="7 8" key="1">
    <citation type="submission" date="2016-11" db="EMBL/GenBank/DDBJ databases">
        <authorList>
            <person name="Jaros S."/>
            <person name="Januszkiewicz K."/>
            <person name="Wedrychowicz H."/>
        </authorList>
    </citation>
    <scope>NUCLEOTIDE SEQUENCE [LARGE SCALE GENOMIC DNA]</scope>
    <source>
        <strain evidence="7 8">DSM 8605</strain>
    </source>
</reference>
<dbReference type="EMBL" id="FQXM01000007">
    <property type="protein sequence ID" value="SHH57075.1"/>
    <property type="molecule type" value="Genomic_DNA"/>
</dbReference>
<feature type="chain" id="PRO_5039296110" evidence="6">
    <location>
        <begin position="22"/>
        <end position="547"/>
    </location>
</feature>
<evidence type="ECO:0000256" key="2">
    <source>
        <dbReference type="ARBA" id="ARBA00022729"/>
    </source>
</evidence>
<dbReference type="PROSITE" id="PS51257">
    <property type="entry name" value="PROKAR_LIPOPROTEIN"/>
    <property type="match status" value="1"/>
</dbReference>
<proteinExistence type="predicted"/>
<keyword evidence="2 6" id="KW-0732">Signal</keyword>
<evidence type="ECO:0000313" key="7">
    <source>
        <dbReference type="EMBL" id="SHH57075.1"/>
    </source>
</evidence>
<keyword evidence="3" id="KW-0472">Membrane</keyword>
<dbReference type="SUPFAM" id="SSF53850">
    <property type="entry name" value="Periplasmic binding protein-like II"/>
    <property type="match status" value="1"/>
</dbReference>
<evidence type="ECO:0000256" key="1">
    <source>
        <dbReference type="ARBA" id="ARBA00022475"/>
    </source>
</evidence>
<dbReference type="STRING" id="1121316.SAMN02745207_01534"/>
<keyword evidence="4" id="KW-0564">Palmitate</keyword>
<evidence type="ECO:0000256" key="6">
    <source>
        <dbReference type="SAM" id="SignalP"/>
    </source>
</evidence>
<dbReference type="PANTHER" id="PTHR43649:SF33">
    <property type="entry name" value="POLYGALACTURONAN_RHAMNOGALACTURONAN-BINDING PROTEIN YTCQ"/>
    <property type="match status" value="1"/>
</dbReference>
<evidence type="ECO:0000256" key="5">
    <source>
        <dbReference type="ARBA" id="ARBA00023288"/>
    </source>
</evidence>
<dbReference type="Gene3D" id="3.40.190.10">
    <property type="entry name" value="Periplasmic binding protein-like II"/>
    <property type="match status" value="2"/>
</dbReference>
<keyword evidence="1" id="KW-1003">Cell membrane</keyword>
<name>A0A1M5U1W3_9CLOT</name>
<evidence type="ECO:0000256" key="3">
    <source>
        <dbReference type="ARBA" id="ARBA00023136"/>
    </source>
</evidence>
<sequence>MKKSKLISGILSIFLSTTLLAGCGGNKSNEKVSNDPVDVNVTADTELKLPISEEKITLKVWMPFSSTIIQNLSENLAFQEMEKRTNIKIEFIHPAAGQENEQFNLMIASDELPDIIINAPTYPGGPDKAIDDGVYLRLNDYIDKYAPEYNAIRKTNKDIERQTISDSGNIWSFACVQLDKEPSWSGAFLRSDWLKELNLEMPTTIDEWHNVLTEFKNKKNVEAPLLLPVDWRWASNDTFVGAFGVSNSFFNENGTVKYGPIEPGYKDFLTTMNQWYSEGLLDKDFATRDNKSRDALFSSGKAGAGIEGYGAFGPYLASGKTSDPNFALAAAPMPSLNKGEDVHLRQTNPYVRDYYGVVTADSKYAEEAVKWLDYAYTEEGFLLYCYGVEGVSYNMVDGEPGIDKNFFPEGIKNSGKHPEFTDALTNDPTGLDFWDIYQKYKVHVGPFIRNPLSYGELSDEILNSMETWGASKDDYVMPPVTLSADENKAAAPIMSEVQTYQKEMMYKFIMGLEPISKFDEYVEQLKALGVEEAIGYKQNALERYNAR</sequence>
<dbReference type="InterPro" id="IPR006059">
    <property type="entry name" value="SBP"/>
</dbReference>
<accession>A0A1M5U1W3</accession>
<evidence type="ECO:0000256" key="4">
    <source>
        <dbReference type="ARBA" id="ARBA00023139"/>
    </source>
</evidence>
<organism evidence="7 8">
    <name type="scientific">Clostridium grantii DSM 8605</name>
    <dbReference type="NCBI Taxonomy" id="1121316"/>
    <lineage>
        <taxon>Bacteria</taxon>
        <taxon>Bacillati</taxon>
        <taxon>Bacillota</taxon>
        <taxon>Clostridia</taxon>
        <taxon>Eubacteriales</taxon>
        <taxon>Clostridiaceae</taxon>
        <taxon>Clostridium</taxon>
    </lineage>
</organism>